<organism evidence="1 2">
    <name type="scientific">Lentzea indica</name>
    <dbReference type="NCBI Taxonomy" id="2604800"/>
    <lineage>
        <taxon>Bacteria</taxon>
        <taxon>Bacillati</taxon>
        <taxon>Actinomycetota</taxon>
        <taxon>Actinomycetes</taxon>
        <taxon>Pseudonocardiales</taxon>
        <taxon>Pseudonocardiaceae</taxon>
        <taxon>Lentzea</taxon>
    </lineage>
</organism>
<dbReference type="EMBL" id="VSRL01000003">
    <property type="protein sequence ID" value="NKE55601.1"/>
    <property type="molecule type" value="Genomic_DNA"/>
</dbReference>
<protein>
    <submittedName>
        <fullName evidence="1">Uncharacterized protein</fullName>
    </submittedName>
</protein>
<gene>
    <name evidence="1" type="ORF">FXN61_01665</name>
</gene>
<name>A0ABX1FA74_9PSEU</name>
<evidence type="ECO:0000313" key="1">
    <source>
        <dbReference type="EMBL" id="NKE55601.1"/>
    </source>
</evidence>
<sequence length="62" mass="6766">MSEIYHGRGGRTATVVAATFLLAAYAVRALRYEGGNHRDRCCGHVDRRTSHLARVVSVGDAH</sequence>
<proteinExistence type="predicted"/>
<comment type="caution">
    <text evidence="1">The sequence shown here is derived from an EMBL/GenBank/DDBJ whole genome shotgun (WGS) entry which is preliminary data.</text>
</comment>
<evidence type="ECO:0000313" key="2">
    <source>
        <dbReference type="Proteomes" id="UP001515943"/>
    </source>
</evidence>
<reference evidence="1 2" key="1">
    <citation type="submission" date="2019-08" db="EMBL/GenBank/DDBJ databases">
        <title>Lentzea from Indian Himalayas.</title>
        <authorList>
            <person name="Mandal S."/>
            <person name="Mallick Gupta A."/>
            <person name="Maiti P.K."/>
            <person name="Sarkar J."/>
            <person name="Mandal S."/>
        </authorList>
    </citation>
    <scope>NUCLEOTIDE SEQUENCE [LARGE SCALE GENOMIC DNA]</scope>
    <source>
        <strain evidence="1 2">PSKA42</strain>
    </source>
</reference>
<dbReference type="Proteomes" id="UP001515943">
    <property type="component" value="Unassembled WGS sequence"/>
</dbReference>
<keyword evidence="2" id="KW-1185">Reference proteome</keyword>
<accession>A0ABX1FA74</accession>
<dbReference type="RefSeq" id="WP_167969535.1">
    <property type="nucleotide sequence ID" value="NZ_VSRL01000003.1"/>
</dbReference>